<proteinExistence type="predicted"/>
<protein>
    <submittedName>
        <fullName evidence="3">Uncharacterized protein</fullName>
    </submittedName>
</protein>
<dbReference type="EMBL" id="BAABJI010000002">
    <property type="protein sequence ID" value="GAA4924161.1"/>
    <property type="molecule type" value="Genomic_DNA"/>
</dbReference>
<evidence type="ECO:0000256" key="1">
    <source>
        <dbReference type="SAM" id="MobiDB-lite"/>
    </source>
</evidence>
<feature type="compositionally biased region" description="Polar residues" evidence="1">
    <location>
        <begin position="38"/>
        <end position="53"/>
    </location>
</feature>
<comment type="caution">
    <text evidence="3">The sequence shown here is derived from an EMBL/GenBank/DDBJ whole genome shotgun (WGS) entry which is preliminary data.</text>
</comment>
<organism evidence="3 4">
    <name type="scientific">Mucilaginibacter defluvii</name>
    <dbReference type="NCBI Taxonomy" id="1196019"/>
    <lineage>
        <taxon>Bacteria</taxon>
        <taxon>Pseudomonadati</taxon>
        <taxon>Bacteroidota</taxon>
        <taxon>Sphingobacteriia</taxon>
        <taxon>Sphingobacteriales</taxon>
        <taxon>Sphingobacteriaceae</taxon>
        <taxon>Mucilaginibacter</taxon>
    </lineage>
</organism>
<evidence type="ECO:0000256" key="2">
    <source>
        <dbReference type="SAM" id="SignalP"/>
    </source>
</evidence>
<feature type="signal peptide" evidence="2">
    <location>
        <begin position="1"/>
        <end position="22"/>
    </location>
</feature>
<evidence type="ECO:0000313" key="4">
    <source>
        <dbReference type="Proteomes" id="UP001501436"/>
    </source>
</evidence>
<gene>
    <name evidence="3" type="ORF">GCM10023313_30650</name>
</gene>
<accession>A0ABP9G3B4</accession>
<feature type="compositionally biased region" description="Low complexity" evidence="1">
    <location>
        <begin position="73"/>
        <end position="86"/>
    </location>
</feature>
<dbReference type="PROSITE" id="PS51257">
    <property type="entry name" value="PROKAR_LIPOPROTEIN"/>
    <property type="match status" value="1"/>
</dbReference>
<sequence length="92" mass="9670">MKKLSAAIVAMIFACVLQNASAQTSPAKKDTVSKGQPGATTQSSPANPVQPASTPDWLKSDADKKKDNSTFLTSPTTDSTKSGTTKSKQKRK</sequence>
<reference evidence="4" key="1">
    <citation type="journal article" date="2019" name="Int. J. Syst. Evol. Microbiol.">
        <title>The Global Catalogue of Microorganisms (GCM) 10K type strain sequencing project: providing services to taxonomists for standard genome sequencing and annotation.</title>
        <authorList>
            <consortium name="The Broad Institute Genomics Platform"/>
            <consortium name="The Broad Institute Genome Sequencing Center for Infectious Disease"/>
            <person name="Wu L."/>
            <person name="Ma J."/>
        </authorList>
    </citation>
    <scope>NUCLEOTIDE SEQUENCE [LARGE SCALE GENOMIC DNA]</scope>
    <source>
        <strain evidence="4">JCM 18283</strain>
    </source>
</reference>
<feature type="region of interest" description="Disordered" evidence="1">
    <location>
        <begin position="20"/>
        <end position="92"/>
    </location>
</feature>
<dbReference type="Proteomes" id="UP001501436">
    <property type="component" value="Unassembled WGS sequence"/>
</dbReference>
<feature type="chain" id="PRO_5047282141" evidence="2">
    <location>
        <begin position="23"/>
        <end position="92"/>
    </location>
</feature>
<keyword evidence="2" id="KW-0732">Signal</keyword>
<name>A0ABP9G3B4_9SPHI</name>
<dbReference type="RefSeq" id="WP_345332196.1">
    <property type="nucleotide sequence ID" value="NZ_BAABJI010000002.1"/>
</dbReference>
<feature type="compositionally biased region" description="Basic and acidic residues" evidence="1">
    <location>
        <begin position="58"/>
        <end position="68"/>
    </location>
</feature>
<keyword evidence="4" id="KW-1185">Reference proteome</keyword>
<evidence type="ECO:0000313" key="3">
    <source>
        <dbReference type="EMBL" id="GAA4924161.1"/>
    </source>
</evidence>